<reference evidence="10 11" key="1">
    <citation type="submission" date="2016-08" db="EMBL/GenBank/DDBJ databases">
        <title>Evolution of the type three secretion system and type three effector repertoires in Xanthomonas.</title>
        <authorList>
            <person name="Merda D."/>
            <person name="Briand M."/>
            <person name="Bosis E."/>
            <person name="Rousseau C."/>
            <person name="Portier P."/>
            <person name="Jacques M.-A."/>
            <person name="Fischer-Le Saux M."/>
        </authorList>
    </citation>
    <scope>NUCLEOTIDE SEQUENCE [LARGE SCALE GENOMIC DNA]</scope>
    <source>
        <strain evidence="10 11">CFBP 3122</strain>
    </source>
</reference>
<dbReference type="PANTHER" id="PTHR30574:SF1">
    <property type="entry name" value="SULPHUR TRANSPORT DOMAIN-CONTAINING PROTEIN"/>
    <property type="match status" value="1"/>
</dbReference>
<keyword evidence="3" id="KW-1003">Cell membrane</keyword>
<evidence type="ECO:0000256" key="8">
    <source>
        <dbReference type="ARBA" id="ARBA00035655"/>
    </source>
</evidence>
<evidence type="ECO:0000256" key="6">
    <source>
        <dbReference type="ARBA" id="ARBA00022989"/>
    </source>
</evidence>
<keyword evidence="4" id="KW-0997">Cell inner membrane</keyword>
<keyword evidence="6 9" id="KW-1133">Transmembrane helix</keyword>
<sequence length="146" mass="14122">MTLPPLAWYLPLIGGLMIGTASGAYLLLVGRIAGISGLLADALGLQAGGARSLSALFLAGLLTSAGVALAIKPIAPASLTGTGAPVLILAGLLVGYGTRLGAGCTSGHGVSGLARLSPRSIVATTVFMLLGMATVTVVRVAAGTGA</sequence>
<dbReference type="PANTHER" id="PTHR30574">
    <property type="entry name" value="INNER MEMBRANE PROTEIN YEDE"/>
    <property type="match status" value="1"/>
</dbReference>
<evidence type="ECO:0000256" key="4">
    <source>
        <dbReference type="ARBA" id="ARBA00022519"/>
    </source>
</evidence>
<keyword evidence="5 9" id="KW-0812">Transmembrane</keyword>
<keyword evidence="7 9" id="KW-0472">Membrane</keyword>
<evidence type="ECO:0000256" key="7">
    <source>
        <dbReference type="ARBA" id="ARBA00023136"/>
    </source>
</evidence>
<evidence type="ECO:0000256" key="1">
    <source>
        <dbReference type="ARBA" id="ARBA00004429"/>
    </source>
</evidence>
<organism evidence="10 11">
    <name type="scientific">Xanthomonas arboricola pv. populi</name>
    <dbReference type="NCBI Taxonomy" id="487823"/>
    <lineage>
        <taxon>Bacteria</taxon>
        <taxon>Pseudomonadati</taxon>
        <taxon>Pseudomonadota</taxon>
        <taxon>Gammaproteobacteria</taxon>
        <taxon>Lysobacterales</taxon>
        <taxon>Lysobacteraceae</taxon>
        <taxon>Xanthomonas</taxon>
    </lineage>
</organism>
<dbReference type="GO" id="GO:0005886">
    <property type="term" value="C:plasma membrane"/>
    <property type="evidence" value="ECO:0007669"/>
    <property type="project" value="UniProtKB-SubCell"/>
</dbReference>
<feature type="transmembrane region" description="Helical" evidence="9">
    <location>
        <begin position="6"/>
        <end position="29"/>
    </location>
</feature>
<accession>A0A2S6Z7L0</accession>
<dbReference type="Proteomes" id="UP000238270">
    <property type="component" value="Unassembled WGS sequence"/>
</dbReference>
<name>A0A2S6Z7L0_9XANT</name>
<protein>
    <submittedName>
        <fullName evidence="10">Uncharacterized protein</fullName>
    </submittedName>
</protein>
<dbReference type="EMBL" id="MIGV01000004">
    <property type="protein sequence ID" value="PPT77580.1"/>
    <property type="molecule type" value="Genomic_DNA"/>
</dbReference>
<feature type="transmembrane region" description="Helical" evidence="9">
    <location>
        <begin position="77"/>
        <end position="100"/>
    </location>
</feature>
<proteinExistence type="inferred from homology"/>
<evidence type="ECO:0000256" key="2">
    <source>
        <dbReference type="ARBA" id="ARBA00022448"/>
    </source>
</evidence>
<evidence type="ECO:0000256" key="3">
    <source>
        <dbReference type="ARBA" id="ARBA00022475"/>
    </source>
</evidence>
<dbReference type="Pfam" id="PF04143">
    <property type="entry name" value="Sulf_transp"/>
    <property type="match status" value="1"/>
</dbReference>
<comment type="caution">
    <text evidence="10">The sequence shown here is derived from an EMBL/GenBank/DDBJ whole genome shotgun (WGS) entry which is preliminary data.</text>
</comment>
<dbReference type="RefSeq" id="WP_104597366.1">
    <property type="nucleotide sequence ID" value="NZ_MIGV01000004.1"/>
</dbReference>
<evidence type="ECO:0000256" key="9">
    <source>
        <dbReference type="SAM" id="Phobius"/>
    </source>
</evidence>
<gene>
    <name evidence="10" type="ORF">XaplCFBP3122_06405</name>
</gene>
<evidence type="ECO:0000313" key="10">
    <source>
        <dbReference type="EMBL" id="PPT77580.1"/>
    </source>
</evidence>
<evidence type="ECO:0000313" key="11">
    <source>
        <dbReference type="Proteomes" id="UP000238270"/>
    </source>
</evidence>
<comment type="similarity">
    <text evidence="8">Belongs to the TsuA/YedE (TC 9.B.102) family.</text>
</comment>
<evidence type="ECO:0000256" key="5">
    <source>
        <dbReference type="ARBA" id="ARBA00022692"/>
    </source>
</evidence>
<feature type="transmembrane region" description="Helical" evidence="9">
    <location>
        <begin position="121"/>
        <end position="142"/>
    </location>
</feature>
<feature type="transmembrane region" description="Helical" evidence="9">
    <location>
        <begin position="50"/>
        <end position="71"/>
    </location>
</feature>
<keyword evidence="2" id="KW-0813">Transport</keyword>
<dbReference type="InterPro" id="IPR007272">
    <property type="entry name" value="Sulf_transp_TsuA/YedE"/>
</dbReference>
<dbReference type="AlphaFoldDB" id="A0A2S6Z7L0"/>
<comment type="subcellular location">
    <subcellularLocation>
        <location evidence="1">Cell inner membrane</location>
        <topology evidence="1">Multi-pass membrane protein</topology>
    </subcellularLocation>
</comment>